<evidence type="ECO:0000256" key="11">
    <source>
        <dbReference type="ARBA" id="ARBA00023136"/>
    </source>
</evidence>
<name>A0A2Z5Y452_9ENTE</name>
<keyword evidence="3" id="KW-0597">Phosphoprotein</keyword>
<evidence type="ECO:0000256" key="7">
    <source>
        <dbReference type="ARBA" id="ARBA00022777"/>
    </source>
</evidence>
<keyword evidence="2" id="KW-1003">Cell membrane</keyword>
<dbReference type="GeneID" id="57043941"/>
<dbReference type="EMBL" id="AP018492">
    <property type="protein sequence ID" value="BBC61503.1"/>
    <property type="molecule type" value="Genomic_DNA"/>
</dbReference>
<dbReference type="SMART" id="SM00304">
    <property type="entry name" value="HAMP"/>
    <property type="match status" value="1"/>
</dbReference>
<dbReference type="InterPro" id="IPR036890">
    <property type="entry name" value="HATPase_C_sf"/>
</dbReference>
<evidence type="ECO:0000259" key="13">
    <source>
        <dbReference type="PROSITE" id="PS50885"/>
    </source>
</evidence>
<dbReference type="PANTHER" id="PTHR34220:SF11">
    <property type="entry name" value="SENSOR PROTEIN KINASE HPTS"/>
    <property type="match status" value="1"/>
</dbReference>
<organism evidence="14 15">
    <name type="scientific">Melissococcus plutonius</name>
    <dbReference type="NCBI Taxonomy" id="33970"/>
    <lineage>
        <taxon>Bacteria</taxon>
        <taxon>Bacillati</taxon>
        <taxon>Bacillota</taxon>
        <taxon>Bacilli</taxon>
        <taxon>Lactobacillales</taxon>
        <taxon>Enterococcaceae</taxon>
        <taxon>Melissococcus</taxon>
    </lineage>
</organism>
<accession>A0A2Z5Y452</accession>
<dbReference type="Gene3D" id="6.10.340.10">
    <property type="match status" value="1"/>
</dbReference>
<keyword evidence="6" id="KW-0547">Nucleotide-binding</keyword>
<dbReference type="GO" id="GO:0005886">
    <property type="term" value="C:plasma membrane"/>
    <property type="evidence" value="ECO:0007669"/>
    <property type="project" value="UniProtKB-SubCell"/>
</dbReference>
<dbReference type="GO" id="GO:0005524">
    <property type="term" value="F:ATP binding"/>
    <property type="evidence" value="ECO:0007669"/>
    <property type="project" value="UniProtKB-KW"/>
</dbReference>
<dbReference type="InterPro" id="IPR003660">
    <property type="entry name" value="HAMP_dom"/>
</dbReference>
<evidence type="ECO:0000256" key="6">
    <source>
        <dbReference type="ARBA" id="ARBA00022741"/>
    </source>
</evidence>
<dbReference type="Pfam" id="PF06580">
    <property type="entry name" value="His_kinase"/>
    <property type="match status" value="1"/>
</dbReference>
<keyword evidence="7 14" id="KW-0418">Kinase</keyword>
<evidence type="ECO:0000313" key="14">
    <source>
        <dbReference type="EMBL" id="BBC61503.1"/>
    </source>
</evidence>
<dbReference type="InterPro" id="IPR010559">
    <property type="entry name" value="Sig_transdc_His_kin_internal"/>
</dbReference>
<keyword evidence="10" id="KW-0902">Two-component regulatory system</keyword>
<gene>
    <name evidence="14" type="ORF">DAT561_1404</name>
</gene>
<comment type="subcellular location">
    <subcellularLocation>
        <location evidence="1">Cell membrane</location>
        <topology evidence="1">Multi-pass membrane protein</topology>
    </subcellularLocation>
</comment>
<dbReference type="Gene3D" id="3.30.565.10">
    <property type="entry name" value="Histidine kinase-like ATPase, C-terminal domain"/>
    <property type="match status" value="1"/>
</dbReference>
<evidence type="ECO:0000256" key="5">
    <source>
        <dbReference type="ARBA" id="ARBA00022692"/>
    </source>
</evidence>
<evidence type="ECO:0000256" key="4">
    <source>
        <dbReference type="ARBA" id="ARBA00022679"/>
    </source>
</evidence>
<dbReference type="Proteomes" id="UP000269226">
    <property type="component" value="Chromosome"/>
</dbReference>
<evidence type="ECO:0000256" key="9">
    <source>
        <dbReference type="ARBA" id="ARBA00022989"/>
    </source>
</evidence>
<dbReference type="AlphaFoldDB" id="A0A2Z5Y452"/>
<evidence type="ECO:0000313" key="15">
    <source>
        <dbReference type="Proteomes" id="UP000269226"/>
    </source>
</evidence>
<keyword evidence="11 12" id="KW-0472">Membrane</keyword>
<dbReference type="PANTHER" id="PTHR34220">
    <property type="entry name" value="SENSOR HISTIDINE KINASE YPDA"/>
    <property type="match status" value="1"/>
</dbReference>
<evidence type="ECO:0000256" key="8">
    <source>
        <dbReference type="ARBA" id="ARBA00022840"/>
    </source>
</evidence>
<keyword evidence="8" id="KW-0067">ATP-binding</keyword>
<dbReference type="RefSeq" id="WP_015695312.1">
    <property type="nucleotide sequence ID" value="NZ_AP018492.1"/>
</dbReference>
<proteinExistence type="predicted"/>
<keyword evidence="9 12" id="KW-1133">Transmembrane helix</keyword>
<keyword evidence="5 12" id="KW-0812">Transmembrane</keyword>
<dbReference type="PROSITE" id="PS50885">
    <property type="entry name" value="HAMP"/>
    <property type="match status" value="1"/>
</dbReference>
<feature type="domain" description="HAMP" evidence="13">
    <location>
        <begin position="305"/>
        <end position="358"/>
    </location>
</feature>
<protein>
    <submittedName>
        <fullName evidence="14">Two-component sensor kinase YesM</fullName>
    </submittedName>
</protein>
<evidence type="ECO:0000256" key="2">
    <source>
        <dbReference type="ARBA" id="ARBA00022475"/>
    </source>
</evidence>
<dbReference type="GO" id="GO:0000155">
    <property type="term" value="F:phosphorelay sensor kinase activity"/>
    <property type="evidence" value="ECO:0007669"/>
    <property type="project" value="InterPro"/>
</dbReference>
<evidence type="ECO:0000256" key="3">
    <source>
        <dbReference type="ARBA" id="ARBA00022553"/>
    </source>
</evidence>
<evidence type="ECO:0000256" key="1">
    <source>
        <dbReference type="ARBA" id="ARBA00004651"/>
    </source>
</evidence>
<feature type="transmembrane region" description="Helical" evidence="12">
    <location>
        <begin position="20"/>
        <end position="40"/>
    </location>
</feature>
<keyword evidence="4" id="KW-0808">Transferase</keyword>
<dbReference type="SUPFAM" id="SSF55874">
    <property type="entry name" value="ATPase domain of HSP90 chaperone/DNA topoisomerase II/histidine kinase"/>
    <property type="match status" value="1"/>
</dbReference>
<reference evidence="14 15" key="1">
    <citation type="submission" date="2018-01" db="EMBL/GenBank/DDBJ databases">
        <title>Whole genome sequence of Melissococcus plutonius DAT561.</title>
        <authorList>
            <person name="Okumura K."/>
            <person name="Takamatsu D."/>
            <person name="Okura M."/>
        </authorList>
    </citation>
    <scope>NUCLEOTIDE SEQUENCE [LARGE SCALE GENOMIC DNA]</scope>
    <source>
        <strain evidence="14 15">DAT561</strain>
    </source>
</reference>
<feature type="transmembrane region" description="Helical" evidence="12">
    <location>
        <begin position="278"/>
        <end position="301"/>
    </location>
</feature>
<sequence>MNKQLLNKKMLLNRLVKKYAFILVALILISLIGLGLNIYLQFKISGNEIVTDIAEMINRSIEEQYIEGHNILNELTNDQKKLTSLDRYMNTSISEYLNYSYTQEEKNGSYFFLPSQIQYYYTTNPNIESIMIVLNNYNEFYLSTKQNKGGQKIKGIPKLSNQFYLAYPITNLATLKVVGTFYIKFSSKDIINHLSQQYHSANVSAYIFSNTNHLLFYYNNLKGKKDTKNQMNLPFIEKQTTFINRKEKNNCCFINRLETKKHLTIFTAVTKKSILRHVLGGLQIVLIGSIILMGILLYLLFRTFTNYSRQVSTILYSMTKVSQGNIHTRIDEKNIQYELQDVASGINRMLDSMEQYIADIYKLKIKQQEANMRALQSQIHPHFLYNTLEYIRMYALSEGGEELAEVVYVFSALLRNTIDQTKTITLEQELNFCEKYVFLYQMRYPNQITYKFELVPELKNLILPKFSIQPLIENYFVHGIDLTREDNAIRVWTNVNGQKVEIYIEDNGKGVTTDRLLMIQKKLMNHQGQLSDSIGIQNVNERLRIYFGSTFLMTIQQNREKGLTLKLCFEKEN</sequence>
<evidence type="ECO:0000256" key="10">
    <source>
        <dbReference type="ARBA" id="ARBA00023012"/>
    </source>
</evidence>
<evidence type="ECO:0000256" key="12">
    <source>
        <dbReference type="SAM" id="Phobius"/>
    </source>
</evidence>
<dbReference type="InterPro" id="IPR050640">
    <property type="entry name" value="Bact_2-comp_sensor_kinase"/>
</dbReference>